<name>A0ABQ9H6I1_9NEOP</name>
<sequence>MTLDKSTLGQLLQDNIECFINTTFSRSDAHIKALGRPTRTPEEAGREKNVSVDMWNVLAWEISCTPWSARLLNEHIVGLGAGMLKVTHAARWLTSIFSWLTSERRCTRKLTVNYSLYEAATYEPYFPLHLGDPGSIPGRVTPDFHMWENRAGRYRWSAGFLRDLQFPPPLHSGAAPYSPQSSSSTLKASIISAPLVTKWIVDGPPTECGGKGNVNSPRKPTAKGTTYTSPICGDNSVVMIRYHRLQFGCRQKDRNNLRLNVSSTERKSEAHQVAQTSRNEETISHGLNLHEVEEWGGGGLVPDDTVDWRGLPSGTAPYSPQLPSSALKTSTHSALPAINHFFNNANRFFESVKYGIDPRGTPASKVKKRGSDTGDTNTHFLRLIAPTRTTCSVSARFRRCDDKRFVRNCIAVGTMPQNTSHLSPPHLQACQSPLRLAQSITRHWQEQLTSNLSNHGHHARHHDHRHRYCIVTVTSTAVTAVSLYFSSLDTAYCVKYCCSRYFAGCGAIWLVGYQALFSGSTALCLVHIHADHAKQTDQAELMAVLMTNDKSSCIAREDPGVDQDGRFRNQIARLESVESEISLSVLEHSSTQDLARLQGEDRPQWTLCPSAVCWARKSARRGGGGEQVVKATPPTLQ</sequence>
<evidence type="ECO:0000313" key="1">
    <source>
        <dbReference type="EMBL" id="KAJ8879877.1"/>
    </source>
</evidence>
<reference evidence="1 2" key="1">
    <citation type="submission" date="2023-02" db="EMBL/GenBank/DDBJ databases">
        <title>LHISI_Scaffold_Assembly.</title>
        <authorList>
            <person name="Stuart O.P."/>
            <person name="Cleave R."/>
            <person name="Magrath M.J.L."/>
            <person name="Mikheyev A.S."/>
        </authorList>
    </citation>
    <scope>NUCLEOTIDE SEQUENCE [LARGE SCALE GENOMIC DNA]</scope>
    <source>
        <strain evidence="1">Daus_M_001</strain>
        <tissue evidence="1">Leg muscle</tissue>
    </source>
</reference>
<organism evidence="1 2">
    <name type="scientific">Dryococelus australis</name>
    <dbReference type="NCBI Taxonomy" id="614101"/>
    <lineage>
        <taxon>Eukaryota</taxon>
        <taxon>Metazoa</taxon>
        <taxon>Ecdysozoa</taxon>
        <taxon>Arthropoda</taxon>
        <taxon>Hexapoda</taxon>
        <taxon>Insecta</taxon>
        <taxon>Pterygota</taxon>
        <taxon>Neoptera</taxon>
        <taxon>Polyneoptera</taxon>
        <taxon>Phasmatodea</taxon>
        <taxon>Verophasmatodea</taxon>
        <taxon>Anareolatae</taxon>
        <taxon>Phasmatidae</taxon>
        <taxon>Eurycanthinae</taxon>
        <taxon>Dryococelus</taxon>
    </lineage>
</organism>
<proteinExistence type="predicted"/>
<dbReference type="EMBL" id="JARBHB010000007">
    <property type="protein sequence ID" value="KAJ8879877.1"/>
    <property type="molecule type" value="Genomic_DNA"/>
</dbReference>
<keyword evidence="2" id="KW-1185">Reference proteome</keyword>
<protein>
    <submittedName>
        <fullName evidence="1">Uncharacterized protein</fullName>
    </submittedName>
</protein>
<comment type="caution">
    <text evidence="1">The sequence shown here is derived from an EMBL/GenBank/DDBJ whole genome shotgun (WGS) entry which is preliminary data.</text>
</comment>
<gene>
    <name evidence="1" type="ORF">PR048_020494</name>
</gene>
<evidence type="ECO:0000313" key="2">
    <source>
        <dbReference type="Proteomes" id="UP001159363"/>
    </source>
</evidence>
<dbReference type="Proteomes" id="UP001159363">
    <property type="component" value="Chromosome 6"/>
</dbReference>
<accession>A0ABQ9H6I1</accession>